<dbReference type="EMBL" id="JAPWTK010000020">
    <property type="protein sequence ID" value="KAJ8958047.1"/>
    <property type="molecule type" value="Genomic_DNA"/>
</dbReference>
<sequence>MSLTSGTDLGLSMLCGGLLPKELKFERLSSCSATLLAFDSLAGEKVPLTWFLSNLFSFSITISAVQFGVGFRGLAADLNSEVSFGHAVSRFRSRSTAKYLRFDLSMLWNLKRNFLNIK</sequence>
<accession>A0AAV8Z306</accession>
<name>A0AAV8Z306_9CUCU</name>
<dbReference type="Proteomes" id="UP001162162">
    <property type="component" value="Unassembled WGS sequence"/>
</dbReference>
<evidence type="ECO:0000313" key="1">
    <source>
        <dbReference type="EMBL" id="KAJ8958047.1"/>
    </source>
</evidence>
<proteinExistence type="predicted"/>
<reference evidence="1" key="1">
    <citation type="journal article" date="2023" name="Insect Mol. Biol.">
        <title>Genome sequencing provides insights into the evolution of gene families encoding plant cell wall-degrading enzymes in longhorned beetles.</title>
        <authorList>
            <person name="Shin N.R."/>
            <person name="Okamura Y."/>
            <person name="Kirsch R."/>
            <person name="Pauchet Y."/>
        </authorList>
    </citation>
    <scope>NUCLEOTIDE SEQUENCE</scope>
    <source>
        <strain evidence="1">AMC_N1</strain>
    </source>
</reference>
<keyword evidence="2" id="KW-1185">Reference proteome</keyword>
<evidence type="ECO:0000313" key="2">
    <source>
        <dbReference type="Proteomes" id="UP001162162"/>
    </source>
</evidence>
<organism evidence="1 2">
    <name type="scientific">Aromia moschata</name>
    <dbReference type="NCBI Taxonomy" id="1265417"/>
    <lineage>
        <taxon>Eukaryota</taxon>
        <taxon>Metazoa</taxon>
        <taxon>Ecdysozoa</taxon>
        <taxon>Arthropoda</taxon>
        <taxon>Hexapoda</taxon>
        <taxon>Insecta</taxon>
        <taxon>Pterygota</taxon>
        <taxon>Neoptera</taxon>
        <taxon>Endopterygota</taxon>
        <taxon>Coleoptera</taxon>
        <taxon>Polyphaga</taxon>
        <taxon>Cucujiformia</taxon>
        <taxon>Chrysomeloidea</taxon>
        <taxon>Cerambycidae</taxon>
        <taxon>Cerambycinae</taxon>
        <taxon>Callichromatini</taxon>
        <taxon>Aromia</taxon>
    </lineage>
</organism>
<gene>
    <name evidence="1" type="ORF">NQ318_002056</name>
</gene>
<protein>
    <submittedName>
        <fullName evidence="1">Uncharacterized protein</fullName>
    </submittedName>
</protein>
<comment type="caution">
    <text evidence="1">The sequence shown here is derived from an EMBL/GenBank/DDBJ whole genome shotgun (WGS) entry which is preliminary data.</text>
</comment>
<dbReference type="AlphaFoldDB" id="A0AAV8Z306"/>